<organism evidence="3 4">
    <name type="scientific">Kiloniella antarctica</name>
    <dbReference type="NCBI Taxonomy" id="1550907"/>
    <lineage>
        <taxon>Bacteria</taxon>
        <taxon>Pseudomonadati</taxon>
        <taxon>Pseudomonadota</taxon>
        <taxon>Alphaproteobacteria</taxon>
        <taxon>Rhodospirillales</taxon>
        <taxon>Kiloniellaceae</taxon>
        <taxon>Kiloniella</taxon>
    </lineage>
</organism>
<accession>A0ABW5BSI4</accession>
<evidence type="ECO:0000256" key="1">
    <source>
        <dbReference type="ARBA" id="ARBA00009677"/>
    </source>
</evidence>
<dbReference type="InterPro" id="IPR010930">
    <property type="entry name" value="Flg_bb/hook_C_dom"/>
</dbReference>
<dbReference type="Pfam" id="PF06429">
    <property type="entry name" value="Flg_bbr_C"/>
    <property type="match status" value="1"/>
</dbReference>
<keyword evidence="3" id="KW-0966">Cell projection</keyword>
<evidence type="ECO:0000259" key="2">
    <source>
        <dbReference type="Pfam" id="PF06429"/>
    </source>
</evidence>
<feature type="domain" description="Flagellar basal-body/hook protein C-terminal" evidence="2">
    <location>
        <begin position="86"/>
        <end position="124"/>
    </location>
</feature>
<keyword evidence="3" id="KW-0282">Flagellum</keyword>
<comment type="similarity">
    <text evidence="1">Belongs to the flagella basal body rod proteins family.</text>
</comment>
<dbReference type="EMBL" id="JBHUII010000013">
    <property type="protein sequence ID" value="MFD2207880.1"/>
    <property type="molecule type" value="Genomic_DNA"/>
</dbReference>
<comment type="caution">
    <text evidence="3">The sequence shown here is derived from an EMBL/GenBank/DDBJ whole genome shotgun (WGS) entry which is preliminary data.</text>
</comment>
<name>A0ABW5BSI4_9PROT</name>
<evidence type="ECO:0000313" key="4">
    <source>
        <dbReference type="Proteomes" id="UP001597294"/>
    </source>
</evidence>
<proteinExistence type="inferred from homology"/>
<reference evidence="4" key="1">
    <citation type="journal article" date="2019" name="Int. J. Syst. Evol. Microbiol.">
        <title>The Global Catalogue of Microorganisms (GCM) 10K type strain sequencing project: providing services to taxonomists for standard genome sequencing and annotation.</title>
        <authorList>
            <consortium name="The Broad Institute Genomics Platform"/>
            <consortium name="The Broad Institute Genome Sequencing Center for Infectious Disease"/>
            <person name="Wu L."/>
            <person name="Ma J."/>
        </authorList>
    </citation>
    <scope>NUCLEOTIDE SEQUENCE [LARGE SCALE GENOMIC DNA]</scope>
    <source>
        <strain evidence="4">CGMCC 4.7192</strain>
    </source>
</reference>
<dbReference type="Proteomes" id="UP001597294">
    <property type="component" value="Unassembled WGS sequence"/>
</dbReference>
<protein>
    <submittedName>
        <fullName evidence="3">Flagellar basal body rod C-terminal domain-containing protein</fullName>
    </submittedName>
</protein>
<evidence type="ECO:0000313" key="3">
    <source>
        <dbReference type="EMBL" id="MFD2207880.1"/>
    </source>
</evidence>
<keyword evidence="3" id="KW-0969">Cilium</keyword>
<keyword evidence="4" id="KW-1185">Reference proteome</keyword>
<gene>
    <name evidence="3" type="ORF">ACFSKO_19875</name>
</gene>
<dbReference type="RefSeq" id="WP_380254958.1">
    <property type="nucleotide sequence ID" value="NZ_JBHUII010000013.1"/>
</dbReference>
<sequence length="131" mass="13686">MDYSIPLSGLNLQALRVAVSANNIVNAKSTALNGSENSSARVPFTPSRVDAISNNPGVGGIVSQVSAGTPLSQVGQTSSFAEIFSATNVNIEEELVNQKIASTAYKANAVVIQKFSELDDTLLSILDSNED</sequence>